<reference evidence="3" key="1">
    <citation type="submission" date="2020-11" db="EMBL/GenBank/DDBJ databases">
        <authorList>
            <consortium name="DOE Joint Genome Institute"/>
            <person name="Ahrendt S."/>
            <person name="Riley R."/>
            <person name="Andreopoulos W."/>
            <person name="LaButti K."/>
            <person name="Pangilinan J."/>
            <person name="Ruiz-duenas F.J."/>
            <person name="Barrasa J.M."/>
            <person name="Sanchez-Garcia M."/>
            <person name="Camarero S."/>
            <person name="Miyauchi S."/>
            <person name="Serrano A."/>
            <person name="Linde D."/>
            <person name="Babiker R."/>
            <person name="Drula E."/>
            <person name="Ayuso-Fernandez I."/>
            <person name="Pacheco R."/>
            <person name="Padilla G."/>
            <person name="Ferreira P."/>
            <person name="Barriuso J."/>
            <person name="Kellner H."/>
            <person name="Castanera R."/>
            <person name="Alfaro M."/>
            <person name="Ramirez L."/>
            <person name="Pisabarro A.G."/>
            <person name="Kuo A."/>
            <person name="Tritt A."/>
            <person name="Lipzen A."/>
            <person name="He G."/>
            <person name="Yan M."/>
            <person name="Ng V."/>
            <person name="Cullen D."/>
            <person name="Martin F."/>
            <person name="Rosso M.-N."/>
            <person name="Henrissat B."/>
            <person name="Hibbett D."/>
            <person name="Martinez A.T."/>
            <person name="Grigoriev I.V."/>
        </authorList>
    </citation>
    <scope>NUCLEOTIDE SEQUENCE</scope>
    <source>
        <strain evidence="3">AH 44721</strain>
    </source>
</reference>
<feature type="coiled-coil region" evidence="1">
    <location>
        <begin position="138"/>
        <end position="176"/>
    </location>
</feature>
<evidence type="ECO:0000313" key="4">
    <source>
        <dbReference type="Proteomes" id="UP000724874"/>
    </source>
</evidence>
<accession>A0A9P5TG43</accession>
<feature type="compositionally biased region" description="Low complexity" evidence="2">
    <location>
        <begin position="41"/>
        <end position="54"/>
    </location>
</feature>
<feature type="region of interest" description="Disordered" evidence="2">
    <location>
        <begin position="569"/>
        <end position="594"/>
    </location>
</feature>
<evidence type="ECO:0000313" key="3">
    <source>
        <dbReference type="EMBL" id="KAF8876704.1"/>
    </source>
</evidence>
<dbReference type="AlphaFoldDB" id="A0A9P5TG43"/>
<evidence type="ECO:0000256" key="2">
    <source>
        <dbReference type="SAM" id="MobiDB-lite"/>
    </source>
</evidence>
<dbReference type="EMBL" id="JADNYJ010000179">
    <property type="protein sequence ID" value="KAF8876704.1"/>
    <property type="molecule type" value="Genomic_DNA"/>
</dbReference>
<feature type="compositionally biased region" description="Low complexity" evidence="2">
    <location>
        <begin position="578"/>
        <end position="594"/>
    </location>
</feature>
<gene>
    <name evidence="3" type="ORF">CPB84DRAFT_1752363</name>
</gene>
<dbReference type="Proteomes" id="UP000724874">
    <property type="component" value="Unassembled WGS sequence"/>
</dbReference>
<protein>
    <submittedName>
        <fullName evidence="3">Uncharacterized protein</fullName>
    </submittedName>
</protein>
<sequence length="594" mass="63010">MPESVAQLRIVPGAPPPTPLSKSQVKRRKAKAKARTDGDDTPATPLTATTPLATEKARESSEPRESSLAPETINRSESQATPLPEEDVLLKPSPIVDLVHKRLKATTKKIGRITVYASTDPDKLNDDQKRTLKTLPVLEAIQKELGEVKKAIEVHEAELVQELTAKRLEAEKAEKARIADAVTTAEVFIQTLSPKIWFTMLTMFLRPPCYQKLTIFLTSFVSVHHCHLVLRTSPTLLTRRNCRSFSATDALVSEDEERKQAAVKSLIFGKEFDGVASSRLSEIVNLAFNPPRAPTPPPEEEPEQVSEILVESIITEAVVEIEVPATATVAGIPSSAVGGSFQFMQDSEIEASTFEETAEWIEKSDAIGHDEQPEPQEQAVNGHATRRLRLLLYVTNGPLDWAADDEGGLPSIAGLQAEFGTSGSATPAEATPAAETAPHTEGAPTLLLLLLLVVSMATLTPLSTPGGVDVAAEVASAVASVVDTEVVRDVVDSVVDVADSGAVRDAVGSEVAKDEADSEVARAEVGIGEVRDAVGTKDAVDTKGAVDTEEVKDVVVVNGEAAKVVGAEGVVDEDLTEEASAPATPTTPAPAAAA</sequence>
<feature type="region of interest" description="Disordered" evidence="2">
    <location>
        <begin position="1"/>
        <end position="86"/>
    </location>
</feature>
<comment type="caution">
    <text evidence="3">The sequence shown here is derived from an EMBL/GenBank/DDBJ whole genome shotgun (WGS) entry which is preliminary data.</text>
</comment>
<name>A0A9P5TG43_GYMJU</name>
<dbReference type="OrthoDB" id="2409325at2759"/>
<proteinExistence type="predicted"/>
<keyword evidence="4" id="KW-1185">Reference proteome</keyword>
<keyword evidence="1" id="KW-0175">Coiled coil</keyword>
<evidence type="ECO:0000256" key="1">
    <source>
        <dbReference type="SAM" id="Coils"/>
    </source>
</evidence>
<feature type="compositionally biased region" description="Basic residues" evidence="2">
    <location>
        <begin position="24"/>
        <end position="33"/>
    </location>
</feature>
<organism evidence="3 4">
    <name type="scientific">Gymnopilus junonius</name>
    <name type="common">Spectacular rustgill mushroom</name>
    <name type="synonym">Gymnopilus spectabilis subsp. junonius</name>
    <dbReference type="NCBI Taxonomy" id="109634"/>
    <lineage>
        <taxon>Eukaryota</taxon>
        <taxon>Fungi</taxon>
        <taxon>Dikarya</taxon>
        <taxon>Basidiomycota</taxon>
        <taxon>Agaricomycotina</taxon>
        <taxon>Agaricomycetes</taxon>
        <taxon>Agaricomycetidae</taxon>
        <taxon>Agaricales</taxon>
        <taxon>Agaricineae</taxon>
        <taxon>Hymenogastraceae</taxon>
        <taxon>Gymnopilus</taxon>
    </lineage>
</organism>
<feature type="compositionally biased region" description="Basic and acidic residues" evidence="2">
    <location>
        <begin position="55"/>
        <end position="65"/>
    </location>
</feature>